<feature type="compositionally biased region" description="Basic and acidic residues" evidence="1">
    <location>
        <begin position="44"/>
        <end position="57"/>
    </location>
</feature>
<dbReference type="AlphaFoldDB" id="A0A0U1DV93"/>
<reference evidence="4" key="1">
    <citation type="submission" date="2015-03" db="EMBL/GenBank/DDBJ databases">
        <authorList>
            <person name="Urmite Genomes"/>
        </authorList>
    </citation>
    <scope>NUCLEOTIDE SEQUENCE [LARGE SCALE GENOMIC DNA]</scope>
    <source>
        <strain evidence="4">CSUR P1344</strain>
    </source>
</reference>
<dbReference type="EMBL" id="CTEC01000002">
    <property type="protein sequence ID" value="CQD22446.1"/>
    <property type="molecule type" value="Genomic_DNA"/>
</dbReference>
<name>A0A0U1DV93_9MYCO</name>
<proteinExistence type="predicted"/>
<keyword evidence="2" id="KW-0732">Signal</keyword>
<feature type="chain" id="PRO_5006708283" evidence="2">
    <location>
        <begin position="22"/>
        <end position="70"/>
    </location>
</feature>
<sequence precursor="true">MLAYLAIVLGSGLVGAAPAGADPSPFNTLSCSCPETARAGSTARSDEIQRGIRRGELGRPQPQVSAQPGH</sequence>
<evidence type="ECO:0000313" key="3">
    <source>
        <dbReference type="EMBL" id="CQD22446.1"/>
    </source>
</evidence>
<feature type="signal peptide" evidence="2">
    <location>
        <begin position="1"/>
        <end position="21"/>
    </location>
</feature>
<evidence type="ECO:0000256" key="1">
    <source>
        <dbReference type="SAM" id="MobiDB-lite"/>
    </source>
</evidence>
<organism evidence="3 4">
    <name type="scientific">Mycobacterium europaeum</name>
    <dbReference type="NCBI Taxonomy" id="761804"/>
    <lineage>
        <taxon>Bacteria</taxon>
        <taxon>Bacillati</taxon>
        <taxon>Actinomycetota</taxon>
        <taxon>Actinomycetes</taxon>
        <taxon>Mycobacteriales</taxon>
        <taxon>Mycobacteriaceae</taxon>
        <taxon>Mycobacterium</taxon>
        <taxon>Mycobacterium simiae complex</taxon>
    </lineage>
</organism>
<evidence type="ECO:0000313" key="4">
    <source>
        <dbReference type="Proteomes" id="UP000199601"/>
    </source>
</evidence>
<accession>A0A0U1DV93</accession>
<protein>
    <submittedName>
        <fullName evidence="3">Uncharacterized protein</fullName>
    </submittedName>
</protein>
<dbReference type="Proteomes" id="UP000199601">
    <property type="component" value="Unassembled WGS sequence"/>
</dbReference>
<keyword evidence="4" id="KW-1185">Reference proteome</keyword>
<gene>
    <name evidence="3" type="ORF">BN000_05610</name>
</gene>
<evidence type="ECO:0000256" key="2">
    <source>
        <dbReference type="SAM" id="SignalP"/>
    </source>
</evidence>
<feature type="region of interest" description="Disordered" evidence="1">
    <location>
        <begin position="35"/>
        <end position="70"/>
    </location>
</feature>